<keyword evidence="6" id="KW-0812">Transmembrane</keyword>
<gene>
    <name evidence="12" type="ORF">PG1C_13590</name>
</gene>
<keyword evidence="8" id="KW-0472">Membrane</keyword>
<dbReference type="GO" id="GO:0005886">
    <property type="term" value="C:plasma membrane"/>
    <property type="evidence" value="ECO:0007669"/>
    <property type="project" value="UniProtKB-SubCell"/>
</dbReference>
<dbReference type="AlphaFoldDB" id="A0A0C5JBS0"/>
<dbReference type="Gene3D" id="3.30.700.10">
    <property type="entry name" value="Glycoprotein, Type 4 Pilin"/>
    <property type="match status" value="1"/>
</dbReference>
<dbReference type="InterPro" id="IPR012902">
    <property type="entry name" value="N_methyl_site"/>
</dbReference>
<keyword evidence="7" id="KW-1133">Transmembrane helix</keyword>
<dbReference type="GO" id="GO:0015627">
    <property type="term" value="C:type II protein secretion system complex"/>
    <property type="evidence" value="ECO:0007669"/>
    <property type="project" value="InterPro"/>
</dbReference>
<dbReference type="InterPro" id="IPR022346">
    <property type="entry name" value="T2SS_GspH"/>
</dbReference>
<feature type="domain" description="General secretion pathway GspH" evidence="11">
    <location>
        <begin position="43"/>
        <end position="189"/>
    </location>
</feature>
<name>A0A0C5JBS0_9PROT</name>
<keyword evidence="3" id="KW-1003">Cell membrane</keyword>
<dbReference type="Pfam" id="PF12019">
    <property type="entry name" value="GspH"/>
    <property type="match status" value="1"/>
</dbReference>
<keyword evidence="13" id="KW-1185">Reference proteome</keyword>
<proteinExistence type="inferred from homology"/>
<evidence type="ECO:0000256" key="5">
    <source>
        <dbReference type="ARBA" id="ARBA00022519"/>
    </source>
</evidence>
<dbReference type="GO" id="GO:0015628">
    <property type="term" value="P:protein secretion by the type II secretion system"/>
    <property type="evidence" value="ECO:0007669"/>
    <property type="project" value="InterPro"/>
</dbReference>
<evidence type="ECO:0000256" key="9">
    <source>
        <dbReference type="ARBA" id="ARBA00025772"/>
    </source>
</evidence>
<sequence length="211" mass="21683">MKRRYCGFSLIELMVTVAIIGVLLALGAPRFAEYLRNVKLRSAAEMFLTGVQLARSEAVRMNIPVEFLLTATDPIPDNVGAATASASGTNWMVRTADLATFIDGKFGIEGSGRGTGQLTPVKINDTSAPASADPDAPPATPVGSVIFNGLGRTGLANQAVFKFNNPEAGTCVTAGGPVRCLKVIVSVGGQARLCDPAVSAAAVAAGDSRGC</sequence>
<protein>
    <recommendedName>
        <fullName evidence="2">Type II secretion system protein H</fullName>
    </recommendedName>
    <alternativeName>
        <fullName evidence="10">General secretion pathway protein H</fullName>
    </alternativeName>
</protein>
<accession>A0A0C5JBS0</accession>
<evidence type="ECO:0000313" key="12">
    <source>
        <dbReference type="EMBL" id="AJP49184.1"/>
    </source>
</evidence>
<evidence type="ECO:0000256" key="4">
    <source>
        <dbReference type="ARBA" id="ARBA00022481"/>
    </source>
</evidence>
<evidence type="ECO:0000256" key="8">
    <source>
        <dbReference type="ARBA" id="ARBA00023136"/>
    </source>
</evidence>
<evidence type="ECO:0000256" key="3">
    <source>
        <dbReference type="ARBA" id="ARBA00022475"/>
    </source>
</evidence>
<evidence type="ECO:0000256" key="10">
    <source>
        <dbReference type="ARBA" id="ARBA00030775"/>
    </source>
</evidence>
<dbReference type="PATRIC" id="fig|1565605.3.peg.2875"/>
<organism evidence="12 13">
    <name type="scientific">Rugosibacter aromaticivorans</name>
    <dbReference type="NCBI Taxonomy" id="1565605"/>
    <lineage>
        <taxon>Bacteria</taxon>
        <taxon>Pseudomonadati</taxon>
        <taxon>Pseudomonadota</taxon>
        <taxon>Betaproteobacteria</taxon>
        <taxon>Nitrosomonadales</taxon>
        <taxon>Sterolibacteriaceae</taxon>
        <taxon>Rugosibacter</taxon>
    </lineage>
</organism>
<evidence type="ECO:0000256" key="6">
    <source>
        <dbReference type="ARBA" id="ARBA00022692"/>
    </source>
</evidence>
<dbReference type="HOGENOM" id="CLU_084761_5_0_4"/>
<evidence type="ECO:0000313" key="13">
    <source>
        <dbReference type="Proteomes" id="UP000061603"/>
    </source>
</evidence>
<dbReference type="STRING" id="1565605.PG1C_13590"/>
<reference evidence="12 13" key="1">
    <citation type="journal article" date="2015" name="Genome Announc.">
        <title>Complete Genome Sequence of a Novel Bacterium within the Family Rhodocyclaceae That Degrades Polycyclic Aromatic Hydrocarbons.</title>
        <authorList>
            <person name="Singleton D.R."/>
            <person name="Dickey A.N."/>
            <person name="Scholl E.H."/>
            <person name="Wright F.A."/>
            <person name="Aitken M.D."/>
        </authorList>
    </citation>
    <scope>NUCLEOTIDE SEQUENCE [LARGE SCALE GENOMIC DNA]</scope>
    <source>
        <strain evidence="13">PG1-Ca6</strain>
    </source>
</reference>
<dbReference type="Proteomes" id="UP000061603">
    <property type="component" value="Chromosome"/>
</dbReference>
<comment type="similarity">
    <text evidence="9">Belongs to the GSP H family.</text>
</comment>
<dbReference type="RefSeq" id="WP_202637093.1">
    <property type="nucleotide sequence ID" value="NZ_CP010554.1"/>
</dbReference>
<evidence type="ECO:0000256" key="1">
    <source>
        <dbReference type="ARBA" id="ARBA00004377"/>
    </source>
</evidence>
<dbReference type="KEGG" id="rbu:PG1C_13590"/>
<evidence type="ECO:0000256" key="2">
    <source>
        <dbReference type="ARBA" id="ARBA00021549"/>
    </source>
</evidence>
<dbReference type="SUPFAM" id="SSF54523">
    <property type="entry name" value="Pili subunits"/>
    <property type="match status" value="1"/>
</dbReference>
<dbReference type="NCBIfam" id="TIGR02532">
    <property type="entry name" value="IV_pilin_GFxxxE"/>
    <property type="match status" value="1"/>
</dbReference>
<dbReference type="InterPro" id="IPR045584">
    <property type="entry name" value="Pilin-like"/>
</dbReference>
<evidence type="ECO:0000259" key="11">
    <source>
        <dbReference type="Pfam" id="PF12019"/>
    </source>
</evidence>
<evidence type="ECO:0000256" key="7">
    <source>
        <dbReference type="ARBA" id="ARBA00022989"/>
    </source>
</evidence>
<keyword evidence="4" id="KW-0488">Methylation</keyword>
<dbReference type="EMBL" id="CP010554">
    <property type="protein sequence ID" value="AJP49184.1"/>
    <property type="molecule type" value="Genomic_DNA"/>
</dbReference>
<dbReference type="Pfam" id="PF07963">
    <property type="entry name" value="N_methyl"/>
    <property type="match status" value="1"/>
</dbReference>
<comment type="subcellular location">
    <subcellularLocation>
        <location evidence="1">Cell inner membrane</location>
        <topology evidence="1">Single-pass membrane protein</topology>
    </subcellularLocation>
</comment>
<keyword evidence="5" id="KW-0997">Cell inner membrane</keyword>